<accession>A0A133KK39</accession>
<dbReference type="Proteomes" id="UP000070376">
    <property type="component" value="Unassembled WGS sequence"/>
</dbReference>
<dbReference type="SUPFAM" id="SSF53697">
    <property type="entry name" value="SIS domain"/>
    <property type="match status" value="1"/>
</dbReference>
<dbReference type="Gene3D" id="1.10.10.10">
    <property type="entry name" value="Winged helix-like DNA-binding domain superfamily/Winged helix DNA-binding domain"/>
    <property type="match status" value="1"/>
</dbReference>
<dbReference type="InterPro" id="IPR036388">
    <property type="entry name" value="WH-like_DNA-bd_sf"/>
</dbReference>
<dbReference type="GO" id="GO:0097367">
    <property type="term" value="F:carbohydrate derivative binding"/>
    <property type="evidence" value="ECO:0007669"/>
    <property type="project" value="InterPro"/>
</dbReference>
<evidence type="ECO:0000313" key="6">
    <source>
        <dbReference type="EMBL" id="KWZ79857.1"/>
    </source>
</evidence>
<dbReference type="SUPFAM" id="SSF46689">
    <property type="entry name" value="Homeodomain-like"/>
    <property type="match status" value="1"/>
</dbReference>
<feature type="domain" description="HTH rpiR-type" evidence="4">
    <location>
        <begin position="5"/>
        <end position="81"/>
    </location>
</feature>
<dbReference type="GO" id="GO:1901135">
    <property type="term" value="P:carbohydrate derivative metabolic process"/>
    <property type="evidence" value="ECO:0007669"/>
    <property type="project" value="InterPro"/>
</dbReference>
<evidence type="ECO:0000256" key="2">
    <source>
        <dbReference type="ARBA" id="ARBA00023125"/>
    </source>
</evidence>
<name>A0A133KK39_HEYCO</name>
<evidence type="ECO:0000256" key="1">
    <source>
        <dbReference type="ARBA" id="ARBA00023015"/>
    </source>
</evidence>
<gene>
    <name evidence="6" type="ORF">HMPREF3213_02447</name>
</gene>
<evidence type="ECO:0000256" key="3">
    <source>
        <dbReference type="ARBA" id="ARBA00023163"/>
    </source>
</evidence>
<dbReference type="PANTHER" id="PTHR30514">
    <property type="entry name" value="GLUCOKINASE"/>
    <property type="match status" value="1"/>
</dbReference>
<dbReference type="InterPro" id="IPR046348">
    <property type="entry name" value="SIS_dom_sf"/>
</dbReference>
<keyword evidence="1" id="KW-0805">Transcription regulation</keyword>
<dbReference type="PROSITE" id="PS51464">
    <property type="entry name" value="SIS"/>
    <property type="match status" value="1"/>
</dbReference>
<protein>
    <submittedName>
        <fullName evidence="6">Transcriptional regulator, RpiR family</fullName>
    </submittedName>
</protein>
<sequence length="289" mass="31646">MELEENIILQIKSKLTSLSKSEKKLGEYILSHAVETVNDNTSELAEKAGVSPATVVRFCRSIGLSGFSQLKIRLYADASGGLDREIYTDITPNEDIAMIADKLALRFNQSITQTANLLETSCIEKITAMVDKSPAIYVYGIGASHVAAEDFTHKFSRIGKPVVHTLDHHLLGSSLINASKDCMFVAISNSGETNEAIKLTQIAKQNGLFTAGITQKRDSTLASIVDAPLIHHGGEAVLLRSAATTSLAAQLFTIDVLYFAYVAQHYHEIMGRLKNSKINIQTFFRKENN</sequence>
<keyword evidence="2" id="KW-0238">DNA-binding</keyword>
<keyword evidence="3" id="KW-0804">Transcription</keyword>
<organism evidence="6 7">
    <name type="scientific">Heyndrickxia coagulans</name>
    <name type="common">Weizmannia coagulans</name>
    <dbReference type="NCBI Taxonomy" id="1398"/>
    <lineage>
        <taxon>Bacteria</taxon>
        <taxon>Bacillati</taxon>
        <taxon>Bacillota</taxon>
        <taxon>Bacilli</taxon>
        <taxon>Bacillales</taxon>
        <taxon>Bacillaceae</taxon>
        <taxon>Heyndrickxia</taxon>
    </lineage>
</organism>
<dbReference type="EMBL" id="LRPN01000107">
    <property type="protein sequence ID" value="KWZ79857.1"/>
    <property type="molecule type" value="Genomic_DNA"/>
</dbReference>
<dbReference type="InterPro" id="IPR047640">
    <property type="entry name" value="RpiR-like"/>
</dbReference>
<dbReference type="GO" id="GO:0003677">
    <property type="term" value="F:DNA binding"/>
    <property type="evidence" value="ECO:0007669"/>
    <property type="project" value="UniProtKB-KW"/>
</dbReference>
<dbReference type="Pfam" id="PF01418">
    <property type="entry name" value="HTH_6"/>
    <property type="match status" value="1"/>
</dbReference>
<dbReference type="InterPro" id="IPR035472">
    <property type="entry name" value="RpiR-like_SIS"/>
</dbReference>
<dbReference type="RefSeq" id="WP_061086971.1">
    <property type="nucleotide sequence ID" value="NZ_KQ955875.1"/>
</dbReference>
<dbReference type="Pfam" id="PF01380">
    <property type="entry name" value="SIS"/>
    <property type="match status" value="1"/>
</dbReference>
<dbReference type="Gene3D" id="3.40.50.10490">
    <property type="entry name" value="Glucose-6-phosphate isomerase like protein, domain 1"/>
    <property type="match status" value="1"/>
</dbReference>
<evidence type="ECO:0000259" key="5">
    <source>
        <dbReference type="PROSITE" id="PS51464"/>
    </source>
</evidence>
<reference evidence="7" key="1">
    <citation type="submission" date="2016-01" db="EMBL/GenBank/DDBJ databases">
        <authorList>
            <person name="Mitreva M."/>
            <person name="Pepin K.H."/>
            <person name="Mihindukulasuriya K.A."/>
            <person name="Fulton R."/>
            <person name="Fronick C."/>
            <person name="O'Laughlin M."/>
            <person name="Miner T."/>
            <person name="Herter B."/>
            <person name="Rosa B.A."/>
            <person name="Cordes M."/>
            <person name="Tomlinson C."/>
            <person name="Wollam A."/>
            <person name="Palsikar V.B."/>
            <person name="Mardis E.R."/>
            <person name="Wilson R.K."/>
        </authorList>
    </citation>
    <scope>NUCLEOTIDE SEQUENCE [LARGE SCALE GENOMIC DNA]</scope>
    <source>
        <strain evidence="7">GED7749B</strain>
    </source>
</reference>
<dbReference type="PATRIC" id="fig|1398.22.peg.2444"/>
<comment type="caution">
    <text evidence="6">The sequence shown here is derived from an EMBL/GenBank/DDBJ whole genome shotgun (WGS) entry which is preliminary data.</text>
</comment>
<evidence type="ECO:0000313" key="7">
    <source>
        <dbReference type="Proteomes" id="UP000070376"/>
    </source>
</evidence>
<evidence type="ECO:0000259" key="4">
    <source>
        <dbReference type="PROSITE" id="PS51071"/>
    </source>
</evidence>
<dbReference type="CDD" id="cd05013">
    <property type="entry name" value="SIS_RpiR"/>
    <property type="match status" value="1"/>
</dbReference>
<feature type="domain" description="SIS" evidence="5">
    <location>
        <begin position="126"/>
        <end position="275"/>
    </location>
</feature>
<proteinExistence type="predicted"/>
<dbReference type="InterPro" id="IPR000281">
    <property type="entry name" value="HTH_RpiR"/>
</dbReference>
<dbReference type="InterPro" id="IPR001347">
    <property type="entry name" value="SIS_dom"/>
</dbReference>
<dbReference type="InterPro" id="IPR009057">
    <property type="entry name" value="Homeodomain-like_sf"/>
</dbReference>
<dbReference type="GO" id="GO:0003700">
    <property type="term" value="F:DNA-binding transcription factor activity"/>
    <property type="evidence" value="ECO:0007669"/>
    <property type="project" value="InterPro"/>
</dbReference>
<dbReference type="PROSITE" id="PS51071">
    <property type="entry name" value="HTH_RPIR"/>
    <property type="match status" value="1"/>
</dbReference>
<dbReference type="AlphaFoldDB" id="A0A133KK39"/>
<dbReference type="PANTHER" id="PTHR30514:SF10">
    <property type="entry name" value="MURR_RPIR FAMILY TRANSCRIPTIONAL REGULATOR"/>
    <property type="match status" value="1"/>
</dbReference>